<sequence length="88" mass="9509">MPSSVTMTGLTGACRWGYRTVAELRDWTLEHHGAATILTATVVTHDAFGVSQRPLTFTAPYDGGAWTWTVDTLQIEGALCSATLGPRR</sequence>
<protein>
    <submittedName>
        <fullName evidence="1">Uncharacterized protein</fullName>
    </submittedName>
</protein>
<evidence type="ECO:0000313" key="1">
    <source>
        <dbReference type="EMBL" id="QJA65662.1"/>
    </source>
</evidence>
<dbReference type="AlphaFoldDB" id="A0A6M3J9G0"/>
<reference evidence="1" key="1">
    <citation type="submission" date="2020-03" db="EMBL/GenBank/DDBJ databases">
        <title>The deep terrestrial virosphere.</title>
        <authorList>
            <person name="Holmfeldt K."/>
            <person name="Nilsson E."/>
            <person name="Simone D."/>
            <person name="Lopez-Fernandez M."/>
            <person name="Wu X."/>
            <person name="de Brujin I."/>
            <person name="Lundin D."/>
            <person name="Andersson A."/>
            <person name="Bertilsson S."/>
            <person name="Dopson M."/>
        </authorList>
    </citation>
    <scope>NUCLEOTIDE SEQUENCE</scope>
    <source>
        <strain evidence="1">MM415B00382</strain>
    </source>
</reference>
<gene>
    <name evidence="1" type="ORF">MM415B00382_0052</name>
</gene>
<dbReference type="EMBL" id="MT141542">
    <property type="protein sequence ID" value="QJA65662.1"/>
    <property type="molecule type" value="Genomic_DNA"/>
</dbReference>
<proteinExistence type="predicted"/>
<accession>A0A6M3J9G0</accession>
<organism evidence="1">
    <name type="scientific">viral metagenome</name>
    <dbReference type="NCBI Taxonomy" id="1070528"/>
    <lineage>
        <taxon>unclassified sequences</taxon>
        <taxon>metagenomes</taxon>
        <taxon>organismal metagenomes</taxon>
    </lineage>
</organism>
<name>A0A6M3J9G0_9ZZZZ</name>